<protein>
    <recommendedName>
        <fullName evidence="5">HTH arsR-type domain-containing protein</fullName>
    </recommendedName>
</protein>
<dbReference type="STRING" id="1909395.BKM31_14275"/>
<dbReference type="KEGG" id="noa:BKM31_14275"/>
<dbReference type="Pfam" id="PF12840">
    <property type="entry name" value="HTH_20"/>
    <property type="match status" value="1"/>
</dbReference>
<organism evidence="6 7">
    <name type="scientific">[Actinomadura] parvosata subsp. kistnae</name>
    <dbReference type="NCBI Taxonomy" id="1909395"/>
    <lineage>
        <taxon>Bacteria</taxon>
        <taxon>Bacillati</taxon>
        <taxon>Actinomycetota</taxon>
        <taxon>Actinomycetes</taxon>
        <taxon>Streptosporangiales</taxon>
        <taxon>Streptosporangiaceae</taxon>
        <taxon>Nonomuraea</taxon>
    </lineage>
</organism>
<sequence>MHRIHFTSDDLARVRVAATLGPMAETLFSLTALRGRSGEATFGAWRRRARAGLDSRYAVLGAVLPPGGPSFDLANLAGPGRDFAESAENFLARSRHAVRAELDYYADHHGRVPAALAALVDSPAARRELLSRVESYHQAAVEPHWNRIQAHLAAERTRRGTIMLDQGVDGLLSTLHPDIRWAPPTLYIRNGDETPAELTLDGRGLLLVSSFFLRVPTVMYDPRSLTGGFLFYPAALGAEQAASVWTTGTSSSALAGLLGRTRAAILTAIADGVTGTGVLARRLDVSSAAVSQHTAVLREAGLITTLRHHGTVQHHPTPTGLALLDRPDTPHAGP</sequence>
<feature type="region of interest" description="Disordered" evidence="4">
    <location>
        <begin position="311"/>
        <end position="334"/>
    </location>
</feature>
<dbReference type="EMBL" id="CP017717">
    <property type="protein sequence ID" value="AQZ62472.1"/>
    <property type="molecule type" value="Genomic_DNA"/>
</dbReference>
<dbReference type="Proteomes" id="UP000190797">
    <property type="component" value="Chromosome"/>
</dbReference>
<accession>A0A1U9ZX04</accession>
<evidence type="ECO:0000313" key="7">
    <source>
        <dbReference type="Proteomes" id="UP000190797"/>
    </source>
</evidence>
<dbReference type="SUPFAM" id="SSF46785">
    <property type="entry name" value="Winged helix' DNA-binding domain"/>
    <property type="match status" value="1"/>
</dbReference>
<keyword evidence="3" id="KW-0804">Transcription</keyword>
<dbReference type="InterPro" id="IPR051011">
    <property type="entry name" value="Metal_resp_trans_reg"/>
</dbReference>
<reference evidence="7" key="1">
    <citation type="journal article" date="2017" name="Med. Chem. Commun.">
        <title>Nonomuraea sp. ATCC 55076 harbours the largest actinomycete chromosome to date and the kistamicin biosynthetic gene cluster.</title>
        <authorList>
            <person name="Nazari B."/>
            <person name="Forneris C.C."/>
            <person name="Gibson M.I."/>
            <person name="Moon K."/>
            <person name="Schramma K.R."/>
            <person name="Seyedsayamdost M.R."/>
        </authorList>
    </citation>
    <scope>NUCLEOTIDE SEQUENCE [LARGE SCALE GENOMIC DNA]</scope>
    <source>
        <strain evidence="7">ATCC 55076</strain>
    </source>
</reference>
<dbReference type="InterPro" id="IPR011991">
    <property type="entry name" value="ArsR-like_HTH"/>
</dbReference>
<evidence type="ECO:0000256" key="1">
    <source>
        <dbReference type="ARBA" id="ARBA00023015"/>
    </source>
</evidence>
<dbReference type="RefSeq" id="WP_186403940.1">
    <property type="nucleotide sequence ID" value="NZ_CP017717.1"/>
</dbReference>
<name>A0A1U9ZX04_9ACTN</name>
<dbReference type="InterPro" id="IPR001845">
    <property type="entry name" value="HTH_ArsR_DNA-bd_dom"/>
</dbReference>
<proteinExistence type="predicted"/>
<dbReference type="PANTHER" id="PTHR43132">
    <property type="entry name" value="ARSENICAL RESISTANCE OPERON REPRESSOR ARSR-RELATED"/>
    <property type="match status" value="1"/>
</dbReference>
<dbReference type="GO" id="GO:0003700">
    <property type="term" value="F:DNA-binding transcription factor activity"/>
    <property type="evidence" value="ECO:0007669"/>
    <property type="project" value="InterPro"/>
</dbReference>
<keyword evidence="7" id="KW-1185">Reference proteome</keyword>
<dbReference type="InterPro" id="IPR036388">
    <property type="entry name" value="WH-like_DNA-bd_sf"/>
</dbReference>
<dbReference type="PANTHER" id="PTHR43132:SF8">
    <property type="entry name" value="HTH-TYPE TRANSCRIPTIONAL REGULATOR KMTR"/>
    <property type="match status" value="1"/>
</dbReference>
<gene>
    <name evidence="6" type="ORF">BKM31_14275</name>
</gene>
<keyword evidence="1" id="KW-0805">Transcription regulation</keyword>
<dbReference type="GO" id="GO:0003677">
    <property type="term" value="F:DNA binding"/>
    <property type="evidence" value="ECO:0007669"/>
    <property type="project" value="UniProtKB-KW"/>
</dbReference>
<dbReference type="AlphaFoldDB" id="A0A1U9ZX04"/>
<feature type="compositionally biased region" description="Basic and acidic residues" evidence="4">
    <location>
        <begin position="325"/>
        <end position="334"/>
    </location>
</feature>
<dbReference type="Gene3D" id="1.10.10.10">
    <property type="entry name" value="Winged helix-like DNA-binding domain superfamily/Winged helix DNA-binding domain"/>
    <property type="match status" value="1"/>
</dbReference>
<evidence type="ECO:0000259" key="5">
    <source>
        <dbReference type="SMART" id="SM00418"/>
    </source>
</evidence>
<feature type="domain" description="HTH arsR-type" evidence="5">
    <location>
        <begin position="252"/>
        <end position="326"/>
    </location>
</feature>
<evidence type="ECO:0000256" key="3">
    <source>
        <dbReference type="ARBA" id="ARBA00023163"/>
    </source>
</evidence>
<dbReference type="SMART" id="SM00418">
    <property type="entry name" value="HTH_ARSR"/>
    <property type="match status" value="1"/>
</dbReference>
<evidence type="ECO:0000313" key="6">
    <source>
        <dbReference type="EMBL" id="AQZ62472.1"/>
    </source>
</evidence>
<keyword evidence="2" id="KW-0238">DNA-binding</keyword>
<evidence type="ECO:0000256" key="2">
    <source>
        <dbReference type="ARBA" id="ARBA00023125"/>
    </source>
</evidence>
<evidence type="ECO:0000256" key="4">
    <source>
        <dbReference type="SAM" id="MobiDB-lite"/>
    </source>
</evidence>
<dbReference type="CDD" id="cd00090">
    <property type="entry name" value="HTH_ARSR"/>
    <property type="match status" value="1"/>
</dbReference>
<dbReference type="InterPro" id="IPR036390">
    <property type="entry name" value="WH_DNA-bd_sf"/>
</dbReference>